<reference evidence="6" key="2">
    <citation type="submission" date="2020-01" db="EMBL/GenBank/DDBJ databases">
        <authorList>
            <person name="Campanaro S."/>
        </authorList>
    </citation>
    <scope>NUCLEOTIDE SEQUENCE</scope>
    <source>
        <strain evidence="6">AS06rmzACSIP_7</strain>
    </source>
</reference>
<name>A0A971RZK7_9BACT</name>
<keyword evidence="3 5" id="KW-1133">Transmembrane helix</keyword>
<sequence>MDQDAPERPPTLLHRIAHKLIGAPRDIHEPSLFHKLSLIPLLAWIGLGADGLSSSSYGPEEAFKALGGHTYIAILVGLATALTVFIISYAYSRIIEHFPHGGGGYIVATHTINENVGVVSGCALLVDYMLTITVSLVSCGDALFSFLPLSFQKYKLFFVAFLIVTLVILNLRGVKESVTSLAPIFIIFVVTHVLMIGYGILSHIPQMKPLLIEFQGSAGQDISSIGYLGILAIFLRAFSLGGGTYTGLEAVSNGMQIMREPKVHTGKRTMTYMATSLALTAGGLFFCYFLFRIQPAEGRTLNAILADGVFGGWPLGGLIALITILSEGALLIVGAQAGFIDGPRVMANMAIDSWFPRRFAALSERLSMQNGVLVMGMAALALLVYTHGSVSALIVMYSINVFVTFSLSQFGMVRFFTKNRERDKDWRKHIVVHVIGMILCLTILVITIYEKFREGGWITLFITSLVVGLCYLIRTHYMKVRKGIRQLEEMLSNVPTTEPFNNEPVNPNNMTAILLVSGFNGFGLHTLLSIVRYFPNIYKNFIFVSVAEVDSGSFKGVAEMEALQENARHNLMKYVRVTRQHGFPADYRTDVGTDVVEGATKLVESVVKEFPRSTVFTGKLVFKHENPFQRILHNETAYAIQRHLQWDGIPSVILPIRVNI</sequence>
<dbReference type="GO" id="GO:0016020">
    <property type="term" value="C:membrane"/>
    <property type="evidence" value="ECO:0007669"/>
    <property type="project" value="UniProtKB-SubCell"/>
</dbReference>
<protein>
    <submittedName>
        <fullName evidence="6">APC family permease</fullName>
    </submittedName>
</protein>
<comment type="subcellular location">
    <subcellularLocation>
        <location evidence="1">Membrane</location>
        <topology evidence="1">Multi-pass membrane protein</topology>
    </subcellularLocation>
</comment>
<reference evidence="6" key="1">
    <citation type="journal article" date="2020" name="Biotechnol. Biofuels">
        <title>New insights from the biogas microbiome by comprehensive genome-resolved metagenomics of nearly 1600 species originating from multiple anaerobic digesters.</title>
        <authorList>
            <person name="Campanaro S."/>
            <person name="Treu L."/>
            <person name="Rodriguez-R L.M."/>
            <person name="Kovalovszki A."/>
            <person name="Ziels R.M."/>
            <person name="Maus I."/>
            <person name="Zhu X."/>
            <person name="Kougias P.G."/>
            <person name="Basile A."/>
            <person name="Luo G."/>
            <person name="Schluter A."/>
            <person name="Konstantinidis K.T."/>
            <person name="Angelidaki I."/>
        </authorList>
    </citation>
    <scope>NUCLEOTIDE SEQUENCE</scope>
    <source>
        <strain evidence="6">AS06rmzACSIP_7</strain>
    </source>
</reference>
<feature type="transmembrane region" description="Helical" evidence="5">
    <location>
        <begin position="224"/>
        <end position="248"/>
    </location>
</feature>
<evidence type="ECO:0000256" key="2">
    <source>
        <dbReference type="ARBA" id="ARBA00022692"/>
    </source>
</evidence>
<dbReference type="EMBL" id="JAAYEE010000042">
    <property type="protein sequence ID" value="NLW34370.1"/>
    <property type="molecule type" value="Genomic_DNA"/>
</dbReference>
<dbReference type="Gene3D" id="1.20.1740.10">
    <property type="entry name" value="Amino acid/polyamine transporter I"/>
    <property type="match status" value="1"/>
</dbReference>
<dbReference type="GO" id="GO:0022857">
    <property type="term" value="F:transmembrane transporter activity"/>
    <property type="evidence" value="ECO:0007669"/>
    <property type="project" value="InterPro"/>
</dbReference>
<dbReference type="Pfam" id="PF13520">
    <property type="entry name" value="AA_permease_2"/>
    <property type="match status" value="1"/>
</dbReference>
<evidence type="ECO:0000313" key="7">
    <source>
        <dbReference type="Proteomes" id="UP000777265"/>
    </source>
</evidence>
<dbReference type="PANTHER" id="PTHR47704">
    <property type="entry name" value="POTASSIUM TRANSPORTER KIMA"/>
    <property type="match status" value="1"/>
</dbReference>
<comment type="caution">
    <text evidence="6">The sequence shown here is derived from an EMBL/GenBank/DDBJ whole genome shotgun (WGS) entry which is preliminary data.</text>
</comment>
<evidence type="ECO:0000313" key="6">
    <source>
        <dbReference type="EMBL" id="NLW34370.1"/>
    </source>
</evidence>
<dbReference type="AlphaFoldDB" id="A0A971RZK7"/>
<keyword evidence="4 5" id="KW-0472">Membrane</keyword>
<dbReference type="Proteomes" id="UP000777265">
    <property type="component" value="Unassembled WGS sequence"/>
</dbReference>
<feature type="transmembrane region" description="Helical" evidence="5">
    <location>
        <begin position="311"/>
        <end position="339"/>
    </location>
</feature>
<feature type="transmembrane region" description="Helical" evidence="5">
    <location>
        <begin position="183"/>
        <end position="204"/>
    </location>
</feature>
<feature type="transmembrane region" description="Helical" evidence="5">
    <location>
        <begin position="366"/>
        <end position="388"/>
    </location>
</feature>
<proteinExistence type="predicted"/>
<accession>A0A971RZK7</accession>
<feature type="transmembrane region" description="Helical" evidence="5">
    <location>
        <begin position="154"/>
        <end position="171"/>
    </location>
</feature>
<keyword evidence="2 5" id="KW-0812">Transmembrane</keyword>
<feature type="transmembrane region" description="Helical" evidence="5">
    <location>
        <begin position="269"/>
        <end position="291"/>
    </location>
</feature>
<dbReference type="PANTHER" id="PTHR47704:SF1">
    <property type="entry name" value="POTASSIUM TRANSPORTER KIMA"/>
    <property type="match status" value="1"/>
</dbReference>
<feature type="transmembrane region" description="Helical" evidence="5">
    <location>
        <begin position="394"/>
        <end position="417"/>
    </location>
</feature>
<evidence type="ECO:0000256" key="3">
    <source>
        <dbReference type="ARBA" id="ARBA00022989"/>
    </source>
</evidence>
<feature type="transmembrane region" description="Helical" evidence="5">
    <location>
        <begin position="455"/>
        <end position="473"/>
    </location>
</feature>
<feature type="transmembrane region" description="Helical" evidence="5">
    <location>
        <begin position="429"/>
        <end position="449"/>
    </location>
</feature>
<organism evidence="6 7">
    <name type="scientific">Syntrophorhabdus aromaticivorans</name>
    <dbReference type="NCBI Taxonomy" id="328301"/>
    <lineage>
        <taxon>Bacteria</taxon>
        <taxon>Pseudomonadati</taxon>
        <taxon>Thermodesulfobacteriota</taxon>
        <taxon>Syntrophorhabdia</taxon>
        <taxon>Syntrophorhabdales</taxon>
        <taxon>Syntrophorhabdaceae</taxon>
        <taxon>Syntrophorhabdus</taxon>
    </lineage>
</organism>
<gene>
    <name evidence="6" type="ORF">GXY80_02655</name>
</gene>
<evidence type="ECO:0000256" key="5">
    <source>
        <dbReference type="SAM" id="Phobius"/>
    </source>
</evidence>
<evidence type="ECO:0000256" key="4">
    <source>
        <dbReference type="ARBA" id="ARBA00023136"/>
    </source>
</evidence>
<evidence type="ECO:0000256" key="1">
    <source>
        <dbReference type="ARBA" id="ARBA00004141"/>
    </source>
</evidence>
<dbReference type="InterPro" id="IPR002293">
    <property type="entry name" value="AA/rel_permease1"/>
</dbReference>
<feature type="transmembrane region" description="Helical" evidence="5">
    <location>
        <begin position="69"/>
        <end position="91"/>
    </location>
</feature>
<dbReference type="InterPro" id="IPR053153">
    <property type="entry name" value="APC_K+_Transporter"/>
</dbReference>